<keyword evidence="2" id="KW-1185">Reference proteome</keyword>
<proteinExistence type="predicted"/>
<reference evidence="1 2" key="1">
    <citation type="journal article" date="2020" name="ISME J.">
        <title>Comparative genomics reveals insights into cyanobacterial evolution and habitat adaptation.</title>
        <authorList>
            <person name="Chen M.Y."/>
            <person name="Teng W.K."/>
            <person name="Zhao L."/>
            <person name="Hu C.X."/>
            <person name="Zhou Y.K."/>
            <person name="Han B.P."/>
            <person name="Song L.R."/>
            <person name="Shu W.S."/>
        </authorList>
    </citation>
    <scope>NUCLEOTIDE SEQUENCE [LARGE SCALE GENOMIC DNA]</scope>
    <source>
        <strain evidence="1 2">FACHB-362</strain>
    </source>
</reference>
<name>A0ABR8J1C4_9NOST</name>
<organism evidence="1 2">
    <name type="scientific">Anabaena catenula FACHB-362</name>
    <dbReference type="NCBI Taxonomy" id="2692877"/>
    <lineage>
        <taxon>Bacteria</taxon>
        <taxon>Bacillati</taxon>
        <taxon>Cyanobacteriota</taxon>
        <taxon>Cyanophyceae</taxon>
        <taxon>Nostocales</taxon>
        <taxon>Nostocaceae</taxon>
        <taxon>Anabaena</taxon>
    </lineage>
</organism>
<dbReference type="Proteomes" id="UP000660381">
    <property type="component" value="Unassembled WGS sequence"/>
</dbReference>
<sequence>MSNFNKQKLLELMSSIAPGRGTAEHESNDDTIFLKNFLPVPNYSKALEKDTLLILGGRGVGKTELFRLLAIPSGRRTLVENLKIRALPDLEQTIWIAAFGRTQQQEKTFPAPETVEAQMQNASNLDWRAFWIGLMLGIMLRQDQGVLTSSWGDVIPLETRQLLINNLPLLSAWFPLVRQDIEKMNYALDLLDEKLIEADEWLFVTYDELDRLVSSYNELASPIRELLAFWLDKWRRWERIRPKIFLRTDLFREDFLSFPDASKLKVYQINLEWKPLWLYQLLFKRLANSGQEMADYLRIVPNLLKESNTDLRIIISPEESLFQLMIEKIIGKFMGANARKGYTYSWIPNHLQDTGGRISPRSFLKLFSLAAKRRLETFGEQNLDEDKLIEPSDLQGALVDTSQDRISELAEEYPWLEPLKDSLKDLKVPVEEEIFLDKLETTTWIQQPGKQPPTSKPEEVMRYLLQLGIIESRSDKRVNMPEIYMYGFGVKRSGGVKRPKP</sequence>
<evidence type="ECO:0000313" key="2">
    <source>
        <dbReference type="Proteomes" id="UP000660381"/>
    </source>
</evidence>
<accession>A0ABR8J1C4</accession>
<comment type="caution">
    <text evidence="1">The sequence shown here is derived from an EMBL/GenBank/DDBJ whole genome shotgun (WGS) entry which is preliminary data.</text>
</comment>
<evidence type="ECO:0000313" key="1">
    <source>
        <dbReference type="EMBL" id="MBD2691650.1"/>
    </source>
</evidence>
<protein>
    <submittedName>
        <fullName evidence="1">Uncharacterized protein</fullName>
    </submittedName>
</protein>
<dbReference type="EMBL" id="JACJTQ010000008">
    <property type="protein sequence ID" value="MBD2691650.1"/>
    <property type="molecule type" value="Genomic_DNA"/>
</dbReference>
<dbReference type="RefSeq" id="WP_190906111.1">
    <property type="nucleotide sequence ID" value="NZ_JACJTQ010000008.1"/>
</dbReference>
<gene>
    <name evidence="1" type="ORF">H6G68_07740</name>
</gene>